<gene>
    <name evidence="2" type="ORF">FRACYDRAFT_146775</name>
</gene>
<dbReference type="OrthoDB" id="9991235at2759"/>
<dbReference type="SMART" id="SM00471">
    <property type="entry name" value="HDc"/>
    <property type="match status" value="1"/>
</dbReference>
<dbReference type="Gene3D" id="3.30.70.2760">
    <property type="match status" value="1"/>
</dbReference>
<proteinExistence type="predicted"/>
<dbReference type="EMBL" id="KV784369">
    <property type="protein sequence ID" value="OEU10975.1"/>
    <property type="molecule type" value="Genomic_DNA"/>
</dbReference>
<accession>A0A1E7EYU2</accession>
<evidence type="ECO:0000313" key="3">
    <source>
        <dbReference type="Proteomes" id="UP000095751"/>
    </source>
</evidence>
<dbReference type="AlphaFoldDB" id="A0A1E7EYU2"/>
<dbReference type="KEGG" id="fcy:FRACYDRAFT_146775"/>
<feature type="non-terminal residue" evidence="2">
    <location>
        <position position="515"/>
    </location>
</feature>
<dbReference type="InParanoid" id="A0A1E7EYU2"/>
<sequence length="515" mass="59370">QTNDELHKSIFLCPVMKVLIDTEVFQRLRNINQLGNAQYVFMCANHNRFQHSLGVAFLAEKMAKNIKDEQPELGATYKDVLCVKLAGLLHDIGHGPFSHLYEEFRSTYLPKYLEANPHLKEEYNDCDYQQIPSKWAHENSSLLLIDAALEELGLQIDTNNLDKALRQIGCGIDANSMRAFKPLRFMKADEIQERVLTSRDFIFIKECIMGAPLEGTNDFVGRQDPKFEWLYDIVSNRHTGLDADKIDYFARDEGRAIDKCGLEMKMITDARVAKARCSRPAKCHTCRNKFEPGLHYMICYPEKHVAAAANFFKKRFHLHDIVYQHKTTAAVESMICDIFCHVDPYLRLQSYNGERFPISRACFKSDFYLRLDDTVLTLIAHSTDERLKEAQDLLRRFKRHDFYKCAVDLSLDIDRSDEIRIWGSEQQKADVSSDSVTSLNANDFIVNKFCMHHGGGSKNPLLRMRFYDKINEDKIFGPIDDLPVAEQIQESKHSSILPTTFQKCGIRVLVRDDSK</sequence>
<dbReference type="PROSITE" id="PS51831">
    <property type="entry name" value="HD"/>
    <property type="match status" value="1"/>
</dbReference>
<dbReference type="PANTHER" id="PTHR11373">
    <property type="entry name" value="DEOXYNUCLEOSIDE TRIPHOSPHATE TRIPHOSPHOHYDROLASE"/>
    <property type="match status" value="1"/>
</dbReference>
<dbReference type="InterPro" id="IPR003607">
    <property type="entry name" value="HD/PDEase_dom"/>
</dbReference>
<dbReference type="InterPro" id="IPR006675">
    <property type="entry name" value="HDIG_dom"/>
</dbReference>
<reference evidence="2 3" key="1">
    <citation type="submission" date="2016-09" db="EMBL/GenBank/DDBJ databases">
        <title>Extensive genetic diversity and differential bi-allelic expression allows diatom success in the polar Southern Ocean.</title>
        <authorList>
            <consortium name="DOE Joint Genome Institute"/>
            <person name="Mock T."/>
            <person name="Otillar R.P."/>
            <person name="Strauss J."/>
            <person name="Dupont C."/>
            <person name="Frickenhaus S."/>
            <person name="Maumus F."/>
            <person name="Mcmullan M."/>
            <person name="Sanges R."/>
            <person name="Schmutz J."/>
            <person name="Toseland A."/>
            <person name="Valas R."/>
            <person name="Veluchamy A."/>
            <person name="Ward B.J."/>
            <person name="Allen A."/>
            <person name="Barry K."/>
            <person name="Falciatore A."/>
            <person name="Ferrante M."/>
            <person name="Fortunato A.E."/>
            <person name="Gloeckner G."/>
            <person name="Gruber A."/>
            <person name="Hipkin R."/>
            <person name="Janech M."/>
            <person name="Kroth P."/>
            <person name="Leese F."/>
            <person name="Lindquist E."/>
            <person name="Lyon B.R."/>
            <person name="Martin J."/>
            <person name="Mayer C."/>
            <person name="Parker M."/>
            <person name="Quesneville H."/>
            <person name="Raymond J."/>
            <person name="Uhlig C."/>
            <person name="Valentin K.U."/>
            <person name="Worden A.Z."/>
            <person name="Armbrust E.V."/>
            <person name="Bowler C."/>
            <person name="Green B."/>
            <person name="Moulton V."/>
            <person name="Van Oosterhout C."/>
            <person name="Grigoriev I."/>
        </authorList>
    </citation>
    <scope>NUCLEOTIDE SEQUENCE [LARGE SCALE GENOMIC DNA]</scope>
    <source>
        <strain evidence="2 3">CCMP1102</strain>
    </source>
</reference>
<feature type="domain" description="HD" evidence="1">
    <location>
        <begin position="48"/>
        <end position="175"/>
    </location>
</feature>
<dbReference type="Proteomes" id="UP000095751">
    <property type="component" value="Unassembled WGS sequence"/>
</dbReference>
<evidence type="ECO:0000313" key="2">
    <source>
        <dbReference type="EMBL" id="OEU10975.1"/>
    </source>
</evidence>
<organism evidence="2 3">
    <name type="scientific">Fragilariopsis cylindrus CCMP1102</name>
    <dbReference type="NCBI Taxonomy" id="635003"/>
    <lineage>
        <taxon>Eukaryota</taxon>
        <taxon>Sar</taxon>
        <taxon>Stramenopiles</taxon>
        <taxon>Ochrophyta</taxon>
        <taxon>Bacillariophyta</taxon>
        <taxon>Bacillariophyceae</taxon>
        <taxon>Bacillariophycidae</taxon>
        <taxon>Bacillariales</taxon>
        <taxon>Bacillariaceae</taxon>
        <taxon>Fragilariopsis</taxon>
    </lineage>
</organism>
<dbReference type="Pfam" id="PF01966">
    <property type="entry name" value="HD"/>
    <property type="match status" value="1"/>
</dbReference>
<dbReference type="PANTHER" id="PTHR11373:SF4">
    <property type="entry name" value="DEOXYNUCLEOSIDE TRIPHOSPHATE TRIPHOSPHOHYDROLASE SAMHD1"/>
    <property type="match status" value="1"/>
</dbReference>
<dbReference type="NCBIfam" id="TIGR00277">
    <property type="entry name" value="HDIG"/>
    <property type="match status" value="1"/>
</dbReference>
<dbReference type="GO" id="GO:0008832">
    <property type="term" value="F:dGTPase activity"/>
    <property type="evidence" value="ECO:0007669"/>
    <property type="project" value="TreeGrafter"/>
</dbReference>
<dbReference type="CDD" id="cd00077">
    <property type="entry name" value="HDc"/>
    <property type="match status" value="1"/>
</dbReference>
<dbReference type="GO" id="GO:0005634">
    <property type="term" value="C:nucleus"/>
    <property type="evidence" value="ECO:0007669"/>
    <property type="project" value="TreeGrafter"/>
</dbReference>
<feature type="non-terminal residue" evidence="2">
    <location>
        <position position="1"/>
    </location>
</feature>
<protein>
    <recommendedName>
        <fullName evidence="1">HD domain-containing protein</fullName>
    </recommendedName>
</protein>
<evidence type="ECO:0000259" key="1">
    <source>
        <dbReference type="PROSITE" id="PS51831"/>
    </source>
</evidence>
<dbReference type="FunCoup" id="A0A1E7EYU2">
    <property type="interactions" value="121"/>
</dbReference>
<name>A0A1E7EYU2_9STRA</name>
<dbReference type="InterPro" id="IPR006674">
    <property type="entry name" value="HD_domain"/>
</dbReference>
<dbReference type="Gene3D" id="1.10.3210.10">
    <property type="entry name" value="Hypothetical protein af1432"/>
    <property type="match status" value="1"/>
</dbReference>
<keyword evidence="3" id="KW-1185">Reference proteome</keyword>
<dbReference type="InterPro" id="IPR050135">
    <property type="entry name" value="dGTPase-like"/>
</dbReference>
<dbReference type="GO" id="GO:0006203">
    <property type="term" value="P:dGTP catabolic process"/>
    <property type="evidence" value="ECO:0007669"/>
    <property type="project" value="TreeGrafter"/>
</dbReference>
<dbReference type="SUPFAM" id="SSF109604">
    <property type="entry name" value="HD-domain/PDEase-like"/>
    <property type="match status" value="1"/>
</dbReference>